<gene>
    <name evidence="6" type="ORF">ASU35_12735</name>
</gene>
<organism evidence="6 7">
    <name type="scientific">Acetivibrio ethanolgignens</name>
    <dbReference type="NCBI Taxonomy" id="290052"/>
    <lineage>
        <taxon>Bacteria</taxon>
        <taxon>Bacillati</taxon>
        <taxon>Bacillota</taxon>
        <taxon>Clostridia</taxon>
        <taxon>Eubacteriales</taxon>
        <taxon>Oscillospiraceae</taxon>
        <taxon>Acetivibrio</taxon>
    </lineage>
</organism>
<feature type="domain" description="GGDEF" evidence="5">
    <location>
        <begin position="155"/>
        <end position="286"/>
    </location>
</feature>
<keyword evidence="3" id="KW-0597">Phosphoprotein</keyword>
<dbReference type="Proteomes" id="UP000054874">
    <property type="component" value="Unassembled WGS sequence"/>
</dbReference>
<proteinExistence type="predicted"/>
<evidence type="ECO:0000256" key="3">
    <source>
        <dbReference type="PROSITE-ProRule" id="PRU00169"/>
    </source>
</evidence>
<name>A0A0V8QDK4_9FIRM</name>
<dbReference type="GO" id="GO:0052621">
    <property type="term" value="F:diguanylate cyclase activity"/>
    <property type="evidence" value="ECO:0007669"/>
    <property type="project" value="TreeGrafter"/>
</dbReference>
<accession>A0A0V8QDK4</accession>
<dbReference type="CDD" id="cd01949">
    <property type="entry name" value="GGDEF"/>
    <property type="match status" value="1"/>
</dbReference>
<dbReference type="FunFam" id="3.30.70.270:FF:000001">
    <property type="entry name" value="Diguanylate cyclase domain protein"/>
    <property type="match status" value="1"/>
</dbReference>
<dbReference type="AlphaFoldDB" id="A0A0V8QDK4"/>
<dbReference type="SMART" id="SM00448">
    <property type="entry name" value="REC"/>
    <property type="match status" value="1"/>
</dbReference>
<dbReference type="InterPro" id="IPR050469">
    <property type="entry name" value="Diguanylate_Cyclase"/>
</dbReference>
<dbReference type="InterPro" id="IPR001789">
    <property type="entry name" value="Sig_transdc_resp-reg_receiver"/>
</dbReference>
<feature type="domain" description="Response regulatory" evidence="4">
    <location>
        <begin position="4"/>
        <end position="119"/>
    </location>
</feature>
<evidence type="ECO:0000313" key="7">
    <source>
        <dbReference type="Proteomes" id="UP000054874"/>
    </source>
</evidence>
<dbReference type="PANTHER" id="PTHR45138:SF9">
    <property type="entry name" value="DIGUANYLATE CYCLASE DGCM-RELATED"/>
    <property type="match status" value="1"/>
</dbReference>
<reference evidence="6 7" key="1">
    <citation type="submission" date="2015-11" db="EMBL/GenBank/DDBJ databases">
        <title>Butyribacter intestini gen. nov., sp. nov., a butyric acid-producing bacterium of the family Lachnospiraceae isolated from the human faeces.</title>
        <authorList>
            <person name="Zou Y."/>
            <person name="Xue W."/>
            <person name="Luo G."/>
            <person name="Lv M."/>
        </authorList>
    </citation>
    <scope>NUCLEOTIDE SEQUENCE [LARGE SCALE GENOMIC DNA]</scope>
    <source>
        <strain evidence="6 7">ACET-33324</strain>
    </source>
</reference>
<dbReference type="Gene3D" id="3.40.50.2300">
    <property type="match status" value="1"/>
</dbReference>
<comment type="function">
    <text evidence="2">May play the central regulatory role in sporulation. It may be an element of the effector pathway responsible for the activation of sporulation genes in response to nutritional stress. Spo0A may act in concert with spo0H (a sigma factor) to control the expression of some genes that are critical to the sporulation process.</text>
</comment>
<dbReference type="GO" id="GO:0000160">
    <property type="term" value="P:phosphorelay signal transduction system"/>
    <property type="evidence" value="ECO:0007669"/>
    <property type="project" value="InterPro"/>
</dbReference>
<evidence type="ECO:0000259" key="4">
    <source>
        <dbReference type="PROSITE" id="PS50110"/>
    </source>
</evidence>
<dbReference type="InterPro" id="IPR011006">
    <property type="entry name" value="CheY-like_superfamily"/>
</dbReference>
<feature type="modified residue" description="4-aspartylphosphate" evidence="3">
    <location>
        <position position="52"/>
    </location>
</feature>
<dbReference type="SUPFAM" id="SSF55073">
    <property type="entry name" value="Nucleotide cyclase"/>
    <property type="match status" value="1"/>
</dbReference>
<evidence type="ECO:0000313" key="6">
    <source>
        <dbReference type="EMBL" id="KSV58483.1"/>
    </source>
</evidence>
<comment type="caution">
    <text evidence="6">The sequence shown here is derived from an EMBL/GenBank/DDBJ whole genome shotgun (WGS) entry which is preliminary data.</text>
</comment>
<protein>
    <recommendedName>
        <fullName evidence="1">Stage 0 sporulation protein A homolog</fullName>
    </recommendedName>
</protein>
<dbReference type="PANTHER" id="PTHR45138">
    <property type="entry name" value="REGULATORY COMPONENTS OF SENSORY TRANSDUCTION SYSTEM"/>
    <property type="match status" value="1"/>
</dbReference>
<sequence>MKKHIMVVDDSRFNQAMARGALEEKYTVTCLSSGAEVLKRLDEETPDLILLDIIMPQMDGIETMEEIQKRHRDYDIPIVFLTGETNNEVEAECLALGAQDFITKPFFKPTMLQRIDRILELEEFKRAAKKDALTGLWNRKYFEENVQSYLEKSKGQGAFFMLDVDNFKRINDTYGHPTGDEILVQFSQIIRAVSEPEDLIGRLGGDEFAIFSTNITDEEAARKKSSEIVELVGSLLKNFDRERGISTSVGISVADEPETEYRILYKRADQALYHAKNNGKNTFCVE</sequence>
<dbReference type="PROSITE" id="PS50887">
    <property type="entry name" value="GGDEF"/>
    <property type="match status" value="1"/>
</dbReference>
<dbReference type="EMBL" id="LNAM01000170">
    <property type="protein sequence ID" value="KSV58483.1"/>
    <property type="molecule type" value="Genomic_DNA"/>
</dbReference>
<dbReference type="Gene3D" id="3.30.70.270">
    <property type="match status" value="1"/>
</dbReference>
<dbReference type="SUPFAM" id="SSF52172">
    <property type="entry name" value="CheY-like"/>
    <property type="match status" value="1"/>
</dbReference>
<dbReference type="STRING" id="290052.ASU35_12735"/>
<evidence type="ECO:0000256" key="1">
    <source>
        <dbReference type="ARBA" id="ARBA00018672"/>
    </source>
</evidence>
<keyword evidence="7" id="KW-1185">Reference proteome</keyword>
<dbReference type="SMART" id="SM00267">
    <property type="entry name" value="GGDEF"/>
    <property type="match status" value="1"/>
</dbReference>
<dbReference type="OrthoDB" id="9804955at2"/>
<dbReference type="PROSITE" id="PS50110">
    <property type="entry name" value="RESPONSE_REGULATORY"/>
    <property type="match status" value="1"/>
</dbReference>
<dbReference type="InterPro" id="IPR029787">
    <property type="entry name" value="Nucleotide_cyclase"/>
</dbReference>
<dbReference type="NCBIfam" id="TIGR00254">
    <property type="entry name" value="GGDEF"/>
    <property type="match status" value="1"/>
</dbReference>
<dbReference type="Pfam" id="PF00990">
    <property type="entry name" value="GGDEF"/>
    <property type="match status" value="1"/>
</dbReference>
<evidence type="ECO:0000256" key="2">
    <source>
        <dbReference type="ARBA" id="ARBA00024867"/>
    </source>
</evidence>
<dbReference type="RefSeq" id="WP_058353276.1">
    <property type="nucleotide sequence ID" value="NZ_CABMMD010000170.1"/>
</dbReference>
<dbReference type="InterPro" id="IPR000160">
    <property type="entry name" value="GGDEF_dom"/>
</dbReference>
<dbReference type="InterPro" id="IPR043128">
    <property type="entry name" value="Rev_trsase/Diguanyl_cyclase"/>
</dbReference>
<dbReference type="Pfam" id="PF00072">
    <property type="entry name" value="Response_reg"/>
    <property type="match status" value="1"/>
</dbReference>
<evidence type="ECO:0000259" key="5">
    <source>
        <dbReference type="PROSITE" id="PS50887"/>
    </source>
</evidence>